<dbReference type="Gene3D" id="3.50.50.60">
    <property type="entry name" value="FAD/NAD(P)-binding domain"/>
    <property type="match status" value="1"/>
</dbReference>
<dbReference type="InterPro" id="IPR036188">
    <property type="entry name" value="FAD/NAD-bd_sf"/>
</dbReference>
<sequence length="391" mass="40793">MYDVIIVGARCAGAATALLLARQGVRVLLVDRATFPSDTVSTHLLHPAGVARLRDWGLLDSLLATGCPPIEAISFQPTEDFVLRGAPYAYDGVTMSLAPRRTVLDALLVEAAGAAGVEVREGASLQRVVWEEGRVVGAEFRDGGGVFEERAALVVGADGRRSSVAREVGAEVVRDAGNFGCQFYGYWAGLPDEGAQLFVGGGQAVLAFPTHHGNHLVLVGWPHARFAEVKQDIDHHFLAAVAERAPTVRERLTEDARAGRIAGSGDLSNYIRASSGPGWVLVGDAAMAKDAVTAQGIGDAFAQAQSLADRLPAALGAGPAAVDAALTEHGAERDRAGAVAFETTVAFAMGGSSGELLPLLRAIKGRPDLVSMFYGIYAGRVTMDELVAAAA</sequence>
<organism evidence="2 3">
    <name type="scientific">Catenulispora yoronensis</name>
    <dbReference type="NCBI Taxonomy" id="450799"/>
    <lineage>
        <taxon>Bacteria</taxon>
        <taxon>Bacillati</taxon>
        <taxon>Actinomycetota</taxon>
        <taxon>Actinomycetes</taxon>
        <taxon>Catenulisporales</taxon>
        <taxon>Catenulisporaceae</taxon>
        <taxon>Catenulispora</taxon>
    </lineage>
</organism>
<protein>
    <submittedName>
        <fullName evidence="2">NAD(P)/FAD-dependent oxidoreductase</fullName>
    </submittedName>
</protein>
<accession>A0ABP5F2N6</accession>
<reference evidence="3" key="1">
    <citation type="journal article" date="2019" name="Int. J. Syst. Evol. Microbiol.">
        <title>The Global Catalogue of Microorganisms (GCM) 10K type strain sequencing project: providing services to taxonomists for standard genome sequencing and annotation.</title>
        <authorList>
            <consortium name="The Broad Institute Genomics Platform"/>
            <consortium name="The Broad Institute Genome Sequencing Center for Infectious Disease"/>
            <person name="Wu L."/>
            <person name="Ma J."/>
        </authorList>
    </citation>
    <scope>NUCLEOTIDE SEQUENCE [LARGE SCALE GENOMIC DNA]</scope>
    <source>
        <strain evidence="3">JCM 16014</strain>
    </source>
</reference>
<evidence type="ECO:0000313" key="2">
    <source>
        <dbReference type="EMBL" id="GAA2015119.1"/>
    </source>
</evidence>
<dbReference type="Pfam" id="PF01494">
    <property type="entry name" value="FAD_binding_3"/>
    <property type="match status" value="1"/>
</dbReference>
<dbReference type="PANTHER" id="PTHR42685:SF22">
    <property type="entry name" value="CONDITIONED MEDIUM FACTOR RECEPTOR 1"/>
    <property type="match status" value="1"/>
</dbReference>
<keyword evidence="3" id="KW-1185">Reference proteome</keyword>
<evidence type="ECO:0000313" key="3">
    <source>
        <dbReference type="Proteomes" id="UP001500751"/>
    </source>
</evidence>
<dbReference type="InterPro" id="IPR050407">
    <property type="entry name" value="Geranylgeranyl_reductase"/>
</dbReference>
<dbReference type="PANTHER" id="PTHR42685">
    <property type="entry name" value="GERANYLGERANYL DIPHOSPHATE REDUCTASE"/>
    <property type="match status" value="1"/>
</dbReference>
<name>A0ABP5F2N6_9ACTN</name>
<evidence type="ECO:0000259" key="1">
    <source>
        <dbReference type="Pfam" id="PF01494"/>
    </source>
</evidence>
<gene>
    <name evidence="2" type="ORF">GCM10009839_07860</name>
</gene>
<comment type="caution">
    <text evidence="2">The sequence shown here is derived from an EMBL/GenBank/DDBJ whole genome shotgun (WGS) entry which is preliminary data.</text>
</comment>
<dbReference type="InterPro" id="IPR002938">
    <property type="entry name" value="FAD-bd"/>
</dbReference>
<dbReference type="SUPFAM" id="SSF51905">
    <property type="entry name" value="FAD/NAD(P)-binding domain"/>
    <property type="match status" value="1"/>
</dbReference>
<dbReference type="Proteomes" id="UP001500751">
    <property type="component" value="Unassembled WGS sequence"/>
</dbReference>
<feature type="domain" description="FAD-binding" evidence="1">
    <location>
        <begin position="2"/>
        <end position="325"/>
    </location>
</feature>
<dbReference type="RefSeq" id="WP_344664083.1">
    <property type="nucleotide sequence ID" value="NZ_BAAAQN010000003.1"/>
</dbReference>
<dbReference type="PRINTS" id="PR00420">
    <property type="entry name" value="RNGMNOXGNASE"/>
</dbReference>
<dbReference type="EMBL" id="BAAAQN010000003">
    <property type="protein sequence ID" value="GAA2015119.1"/>
    <property type="molecule type" value="Genomic_DNA"/>
</dbReference>
<proteinExistence type="predicted"/>